<keyword evidence="2" id="KW-1185">Reference proteome</keyword>
<evidence type="ECO:0000313" key="2">
    <source>
        <dbReference type="Proteomes" id="UP000626210"/>
    </source>
</evidence>
<dbReference type="RefSeq" id="WP_189690670.1">
    <property type="nucleotide sequence ID" value="NZ_BMYK01000039.1"/>
</dbReference>
<accession>A0ABQ3GET9</accession>
<evidence type="ECO:0000313" key="1">
    <source>
        <dbReference type="EMBL" id="GHD02327.1"/>
    </source>
</evidence>
<organism evidence="1 2">
    <name type="scientific">Pseudorhodoferax aquiterrae</name>
    <dbReference type="NCBI Taxonomy" id="747304"/>
    <lineage>
        <taxon>Bacteria</taxon>
        <taxon>Pseudomonadati</taxon>
        <taxon>Pseudomonadota</taxon>
        <taxon>Betaproteobacteria</taxon>
        <taxon>Burkholderiales</taxon>
        <taxon>Comamonadaceae</taxon>
    </lineage>
</organism>
<dbReference type="Proteomes" id="UP000626210">
    <property type="component" value="Unassembled WGS sequence"/>
</dbReference>
<reference evidence="2" key="1">
    <citation type="journal article" date="2019" name="Int. J. Syst. Evol. Microbiol.">
        <title>The Global Catalogue of Microorganisms (GCM) 10K type strain sequencing project: providing services to taxonomists for standard genome sequencing and annotation.</title>
        <authorList>
            <consortium name="The Broad Institute Genomics Platform"/>
            <consortium name="The Broad Institute Genome Sequencing Center for Infectious Disease"/>
            <person name="Wu L."/>
            <person name="Ma J."/>
        </authorList>
    </citation>
    <scope>NUCLEOTIDE SEQUENCE [LARGE SCALE GENOMIC DNA]</scope>
    <source>
        <strain evidence="2">KCTC 23314</strain>
    </source>
</reference>
<dbReference type="EMBL" id="BMYK01000039">
    <property type="protein sequence ID" value="GHD02327.1"/>
    <property type="molecule type" value="Genomic_DNA"/>
</dbReference>
<gene>
    <name evidence="1" type="ORF">GCM10007320_61480</name>
</gene>
<name>A0ABQ3GET9_9BURK</name>
<proteinExistence type="predicted"/>
<protein>
    <submittedName>
        <fullName evidence="1">Uncharacterized protein</fullName>
    </submittedName>
</protein>
<sequence>MDELIKQWEEAARHASELTAKAHALLIAGKDVPRDLLDELASAEAALRSRLLGEPPAD</sequence>
<comment type="caution">
    <text evidence="1">The sequence shown here is derived from an EMBL/GenBank/DDBJ whole genome shotgun (WGS) entry which is preliminary data.</text>
</comment>